<sequence>MNPLSALLTLMAAAATSATTYCGDSALNLTSYSPGKEAIFPVSSVLVTGQKDAILVNAQFGKSQAQAVVDLVKASGKHLTTIYVSHGDPDYYFGLDTIHAAFPDAAIVATAPVVEHIKETVADKLKAWAGALGADAPATTIFPDIRGPAARSYVWIEDLKAVVGGVLLENNIHAFMADTQTPESHTEWLDALAEIQALKPSVIVPGHAIVGDVADIDSPAFTAKYIRDFDAATATAKNSTDLIAAMKALYPKAGSVISLEISAEVAKGERTWP</sequence>
<dbReference type="InterPro" id="IPR050855">
    <property type="entry name" value="NDM-1-like"/>
</dbReference>
<dbReference type="VEuPathDB" id="FungiDB:SPRG_12359"/>
<dbReference type="PANTHER" id="PTHR42951:SF14">
    <property type="entry name" value="METALLO-BETA-LACTAMASE SUPERFAMILY PROTEIN"/>
    <property type="match status" value="1"/>
</dbReference>
<gene>
    <name evidence="3" type="ORF">SPRG_12359</name>
</gene>
<dbReference type="Proteomes" id="UP000030745">
    <property type="component" value="Unassembled WGS sequence"/>
</dbReference>
<dbReference type="SMART" id="SM00849">
    <property type="entry name" value="Lactamase_B"/>
    <property type="match status" value="1"/>
</dbReference>
<dbReference type="GeneID" id="24134324"/>
<reference evidence="3 4" key="1">
    <citation type="journal article" date="2013" name="PLoS Genet.">
        <title>Distinctive expansion of potential virulence genes in the genome of the oomycete fish pathogen Saprolegnia parasitica.</title>
        <authorList>
            <person name="Jiang R.H."/>
            <person name="de Bruijn I."/>
            <person name="Haas B.J."/>
            <person name="Belmonte R."/>
            <person name="Lobach L."/>
            <person name="Christie J."/>
            <person name="van den Ackerveken G."/>
            <person name="Bottin A."/>
            <person name="Bulone V."/>
            <person name="Diaz-Moreno S.M."/>
            <person name="Dumas B."/>
            <person name="Fan L."/>
            <person name="Gaulin E."/>
            <person name="Govers F."/>
            <person name="Grenville-Briggs L.J."/>
            <person name="Horner N.R."/>
            <person name="Levin J.Z."/>
            <person name="Mammella M."/>
            <person name="Meijer H.J."/>
            <person name="Morris P."/>
            <person name="Nusbaum C."/>
            <person name="Oome S."/>
            <person name="Phillips A.J."/>
            <person name="van Rooyen D."/>
            <person name="Rzeszutek E."/>
            <person name="Saraiva M."/>
            <person name="Secombes C.J."/>
            <person name="Seidl M.F."/>
            <person name="Snel B."/>
            <person name="Stassen J.H."/>
            <person name="Sykes S."/>
            <person name="Tripathy S."/>
            <person name="van den Berg H."/>
            <person name="Vega-Arreguin J.C."/>
            <person name="Wawra S."/>
            <person name="Young S.K."/>
            <person name="Zeng Q."/>
            <person name="Dieguez-Uribeondo J."/>
            <person name="Russ C."/>
            <person name="Tyler B.M."/>
            <person name="van West P."/>
        </authorList>
    </citation>
    <scope>NUCLEOTIDE SEQUENCE [LARGE SCALE GENOMIC DNA]</scope>
    <source>
        <strain evidence="3 4">CBS 223.65</strain>
    </source>
</reference>
<dbReference type="InterPro" id="IPR036866">
    <property type="entry name" value="RibonucZ/Hydroxyglut_hydro"/>
</dbReference>
<evidence type="ECO:0000313" key="4">
    <source>
        <dbReference type="Proteomes" id="UP000030745"/>
    </source>
</evidence>
<proteinExistence type="predicted"/>
<evidence type="ECO:0000313" key="3">
    <source>
        <dbReference type="EMBL" id="KDO21859.1"/>
    </source>
</evidence>
<keyword evidence="1" id="KW-0732">Signal</keyword>
<dbReference type="OMA" id="QFQKNDA"/>
<dbReference type="CDD" id="cd07739">
    <property type="entry name" value="metallo-hydrolase-like_MBL-fold"/>
    <property type="match status" value="1"/>
</dbReference>
<dbReference type="OrthoDB" id="70749at2759"/>
<dbReference type="SUPFAM" id="SSF56281">
    <property type="entry name" value="Metallo-hydrolase/oxidoreductase"/>
    <property type="match status" value="1"/>
</dbReference>
<evidence type="ECO:0000259" key="2">
    <source>
        <dbReference type="SMART" id="SM00849"/>
    </source>
</evidence>
<dbReference type="RefSeq" id="XP_012207416.1">
    <property type="nucleotide sequence ID" value="XM_012352026.1"/>
</dbReference>
<dbReference type="KEGG" id="spar:SPRG_12359"/>
<dbReference type="PANTHER" id="PTHR42951">
    <property type="entry name" value="METALLO-BETA-LACTAMASE DOMAIN-CONTAINING"/>
    <property type="match status" value="1"/>
</dbReference>
<dbReference type="Pfam" id="PF00753">
    <property type="entry name" value="Lactamase_B"/>
    <property type="match status" value="1"/>
</dbReference>
<evidence type="ECO:0000256" key="1">
    <source>
        <dbReference type="SAM" id="SignalP"/>
    </source>
</evidence>
<feature type="domain" description="Metallo-beta-lactamase" evidence="2">
    <location>
        <begin position="41"/>
        <end position="207"/>
    </location>
</feature>
<dbReference type="AlphaFoldDB" id="A0A067BTL1"/>
<dbReference type="STRING" id="695850.A0A067BTL1"/>
<feature type="chain" id="PRO_5001633748" description="Metallo-beta-lactamase domain-containing protein" evidence="1">
    <location>
        <begin position="19"/>
        <end position="273"/>
    </location>
</feature>
<protein>
    <recommendedName>
        <fullName evidence="2">Metallo-beta-lactamase domain-containing protein</fullName>
    </recommendedName>
</protein>
<dbReference type="InterPro" id="IPR001279">
    <property type="entry name" value="Metallo-B-lactamas"/>
</dbReference>
<name>A0A067BTL1_SAPPC</name>
<organism evidence="3 4">
    <name type="scientific">Saprolegnia parasitica (strain CBS 223.65)</name>
    <dbReference type="NCBI Taxonomy" id="695850"/>
    <lineage>
        <taxon>Eukaryota</taxon>
        <taxon>Sar</taxon>
        <taxon>Stramenopiles</taxon>
        <taxon>Oomycota</taxon>
        <taxon>Saprolegniomycetes</taxon>
        <taxon>Saprolegniales</taxon>
        <taxon>Saprolegniaceae</taxon>
        <taxon>Saprolegnia</taxon>
    </lineage>
</organism>
<dbReference type="EMBL" id="KK583279">
    <property type="protein sequence ID" value="KDO21859.1"/>
    <property type="molecule type" value="Genomic_DNA"/>
</dbReference>
<dbReference type="Gene3D" id="3.60.15.10">
    <property type="entry name" value="Ribonuclease Z/Hydroxyacylglutathione hydrolase-like"/>
    <property type="match status" value="2"/>
</dbReference>
<keyword evidence="4" id="KW-1185">Reference proteome</keyword>
<feature type="signal peptide" evidence="1">
    <location>
        <begin position="1"/>
        <end position="18"/>
    </location>
</feature>
<accession>A0A067BTL1</accession>